<dbReference type="Pfam" id="PF08327">
    <property type="entry name" value="AHSA1"/>
    <property type="match status" value="1"/>
</dbReference>
<evidence type="ECO:0000313" key="3">
    <source>
        <dbReference type="EMBL" id="GAA1720358.1"/>
    </source>
</evidence>
<evidence type="ECO:0000259" key="2">
    <source>
        <dbReference type="Pfam" id="PF08327"/>
    </source>
</evidence>
<keyword evidence="4" id="KW-1185">Reference proteome</keyword>
<comment type="caution">
    <text evidence="3">The sequence shown here is derived from an EMBL/GenBank/DDBJ whole genome shotgun (WGS) entry which is preliminary data.</text>
</comment>
<dbReference type="SUPFAM" id="SSF55961">
    <property type="entry name" value="Bet v1-like"/>
    <property type="match status" value="1"/>
</dbReference>
<accession>A0ABP4V9U3</accession>
<evidence type="ECO:0000256" key="1">
    <source>
        <dbReference type="ARBA" id="ARBA00006817"/>
    </source>
</evidence>
<sequence>MTCCRTGAVTVDQVLDAPPATVWRALTEPELHAQWWAESDVAEDLGHGFHLEMPGFGSIRAGWRSPPARPVRVHV</sequence>
<dbReference type="Gene3D" id="3.30.530.20">
    <property type="match status" value="1"/>
</dbReference>
<dbReference type="InterPro" id="IPR013538">
    <property type="entry name" value="ASHA1/2-like_C"/>
</dbReference>
<evidence type="ECO:0000313" key="4">
    <source>
        <dbReference type="Proteomes" id="UP001501138"/>
    </source>
</evidence>
<dbReference type="InterPro" id="IPR023393">
    <property type="entry name" value="START-like_dom_sf"/>
</dbReference>
<proteinExistence type="inferred from homology"/>
<gene>
    <name evidence="3" type="ORF">GCM10009809_15130</name>
</gene>
<dbReference type="RefSeq" id="WP_344247224.1">
    <property type="nucleotide sequence ID" value="NZ_BAAAPM010000003.1"/>
</dbReference>
<dbReference type="CDD" id="cd07814">
    <property type="entry name" value="SRPBCC_CalC_Aha1-like"/>
    <property type="match status" value="1"/>
</dbReference>
<protein>
    <recommendedName>
        <fullName evidence="2">Activator of Hsp90 ATPase homologue 1/2-like C-terminal domain-containing protein</fullName>
    </recommendedName>
</protein>
<dbReference type="EMBL" id="BAAAPM010000003">
    <property type="protein sequence ID" value="GAA1720358.1"/>
    <property type="molecule type" value="Genomic_DNA"/>
</dbReference>
<organism evidence="3 4">
    <name type="scientific">Isoptericola hypogeus</name>
    <dbReference type="NCBI Taxonomy" id="300179"/>
    <lineage>
        <taxon>Bacteria</taxon>
        <taxon>Bacillati</taxon>
        <taxon>Actinomycetota</taxon>
        <taxon>Actinomycetes</taxon>
        <taxon>Micrococcales</taxon>
        <taxon>Promicromonosporaceae</taxon>
        <taxon>Isoptericola</taxon>
    </lineage>
</organism>
<feature type="domain" description="Activator of Hsp90 ATPase homologue 1/2-like C-terminal" evidence="2">
    <location>
        <begin position="16"/>
        <end position="51"/>
    </location>
</feature>
<comment type="similarity">
    <text evidence="1">Belongs to the AHA1 family.</text>
</comment>
<name>A0ABP4V9U3_9MICO</name>
<reference evidence="4" key="1">
    <citation type="journal article" date="2019" name="Int. J. Syst. Evol. Microbiol.">
        <title>The Global Catalogue of Microorganisms (GCM) 10K type strain sequencing project: providing services to taxonomists for standard genome sequencing and annotation.</title>
        <authorList>
            <consortium name="The Broad Institute Genomics Platform"/>
            <consortium name="The Broad Institute Genome Sequencing Center for Infectious Disease"/>
            <person name="Wu L."/>
            <person name="Ma J."/>
        </authorList>
    </citation>
    <scope>NUCLEOTIDE SEQUENCE [LARGE SCALE GENOMIC DNA]</scope>
    <source>
        <strain evidence="4">JCM 15589</strain>
    </source>
</reference>
<dbReference type="Proteomes" id="UP001501138">
    <property type="component" value="Unassembled WGS sequence"/>
</dbReference>